<dbReference type="AlphaFoldDB" id="A0A7J8WBK6"/>
<organism evidence="3 4">
    <name type="scientific">Gossypium klotzschianum</name>
    <dbReference type="NCBI Taxonomy" id="34286"/>
    <lineage>
        <taxon>Eukaryota</taxon>
        <taxon>Viridiplantae</taxon>
        <taxon>Streptophyta</taxon>
        <taxon>Embryophyta</taxon>
        <taxon>Tracheophyta</taxon>
        <taxon>Spermatophyta</taxon>
        <taxon>Magnoliopsida</taxon>
        <taxon>eudicotyledons</taxon>
        <taxon>Gunneridae</taxon>
        <taxon>Pentapetalae</taxon>
        <taxon>rosids</taxon>
        <taxon>malvids</taxon>
        <taxon>Malvales</taxon>
        <taxon>Malvaceae</taxon>
        <taxon>Malvoideae</taxon>
        <taxon>Gossypium</taxon>
    </lineage>
</organism>
<feature type="coiled-coil region" evidence="1">
    <location>
        <begin position="128"/>
        <end position="162"/>
    </location>
</feature>
<dbReference type="InterPro" id="IPR056647">
    <property type="entry name" value="DUF7745"/>
</dbReference>
<evidence type="ECO:0000256" key="1">
    <source>
        <dbReference type="SAM" id="Coils"/>
    </source>
</evidence>
<evidence type="ECO:0000259" key="2">
    <source>
        <dbReference type="Pfam" id="PF24924"/>
    </source>
</evidence>
<dbReference type="EMBL" id="JABFAB010243890">
    <property type="protein sequence ID" value="MBA0672210.1"/>
    <property type="molecule type" value="Genomic_DNA"/>
</dbReference>
<sequence length="304" mass="36250">MVPDEILYRCRDFDWVPLLGIWGAIRYTPLLVLRQYRSRQFIPVMHGLAQCEFSYMDDNYKRKIREISNAWKRVHRMKRFTVGAMTTPEYYGWWNKRVNDNIPGPREDCVQSLEEHLQVAPSELEIIKQDFEKRSSEWGKRIEQLEEEKMRLELDVNIHKLEAEKRKKGKNKAEEDLDSLKMDDKKLRLSMRIAGLGKTSEQWQQEIKEEKTKADQWEKKFQDALVRKSALEKNLSECQNEEVRLKNRVVELEKSLHLHRSRNSAIELKASLNKIEELKGKIGDLEDALHNSELRMELLERRNE</sequence>
<accession>A0A7J8WBK6</accession>
<dbReference type="OrthoDB" id="990598at2759"/>
<dbReference type="SUPFAM" id="SSF57997">
    <property type="entry name" value="Tropomyosin"/>
    <property type="match status" value="1"/>
</dbReference>
<comment type="caution">
    <text evidence="3">The sequence shown here is derived from an EMBL/GenBank/DDBJ whole genome shotgun (WGS) entry which is preliminary data.</text>
</comment>
<gene>
    <name evidence="3" type="ORF">Goklo_023886</name>
</gene>
<dbReference type="Proteomes" id="UP000593573">
    <property type="component" value="Unassembled WGS sequence"/>
</dbReference>
<proteinExistence type="predicted"/>
<name>A0A7J8WBK6_9ROSI</name>
<evidence type="ECO:0000313" key="3">
    <source>
        <dbReference type="EMBL" id="MBA0672210.1"/>
    </source>
</evidence>
<keyword evidence="4" id="KW-1185">Reference proteome</keyword>
<feature type="coiled-coil region" evidence="1">
    <location>
        <begin position="200"/>
        <end position="302"/>
    </location>
</feature>
<dbReference type="Pfam" id="PF24924">
    <property type="entry name" value="DUF7745"/>
    <property type="match status" value="1"/>
</dbReference>
<dbReference type="PANTHER" id="PTHR48200:SF1">
    <property type="entry name" value="AMINOTRANSFERASE-LIKE PLANT MOBILE DOMAIN-CONTAINING PROTEIN"/>
    <property type="match status" value="1"/>
</dbReference>
<dbReference type="PANTHER" id="PTHR48200">
    <property type="entry name" value="PROTEIN, PUTATIVE-RELATED"/>
    <property type="match status" value="1"/>
</dbReference>
<reference evidence="3 4" key="1">
    <citation type="journal article" date="2019" name="Genome Biol. Evol.">
        <title>Insights into the evolution of the New World diploid cottons (Gossypium, subgenus Houzingenia) based on genome sequencing.</title>
        <authorList>
            <person name="Grover C.E."/>
            <person name="Arick M.A. 2nd"/>
            <person name="Thrash A."/>
            <person name="Conover J.L."/>
            <person name="Sanders W.S."/>
            <person name="Peterson D.G."/>
            <person name="Frelichowski J.E."/>
            <person name="Scheffler J.A."/>
            <person name="Scheffler B.E."/>
            <person name="Wendel J.F."/>
        </authorList>
    </citation>
    <scope>NUCLEOTIDE SEQUENCE [LARGE SCALE GENOMIC DNA]</scope>
    <source>
        <strain evidence="3">57</strain>
        <tissue evidence="3">Leaf</tissue>
    </source>
</reference>
<evidence type="ECO:0000313" key="4">
    <source>
        <dbReference type="Proteomes" id="UP000593573"/>
    </source>
</evidence>
<protein>
    <recommendedName>
        <fullName evidence="2">DUF7745 domain-containing protein</fullName>
    </recommendedName>
</protein>
<feature type="domain" description="DUF7745" evidence="2">
    <location>
        <begin position="5"/>
        <end position="98"/>
    </location>
</feature>
<keyword evidence="1" id="KW-0175">Coiled coil</keyword>